<keyword evidence="2" id="KW-1185">Reference proteome</keyword>
<dbReference type="Proteomes" id="UP001159428">
    <property type="component" value="Unassembled WGS sequence"/>
</dbReference>
<reference evidence="1 2" key="1">
    <citation type="submission" date="2022-05" db="EMBL/GenBank/DDBJ databases">
        <authorList>
            <consortium name="Genoscope - CEA"/>
            <person name="William W."/>
        </authorList>
    </citation>
    <scope>NUCLEOTIDE SEQUENCE [LARGE SCALE GENOMIC DNA]</scope>
</reference>
<proteinExistence type="predicted"/>
<dbReference type="AlphaFoldDB" id="A0AAU9XZI6"/>
<protein>
    <recommendedName>
        <fullName evidence="3">DUF4371 domain-containing protein</fullName>
    </recommendedName>
</protein>
<dbReference type="EMBL" id="CALNXJ010000086">
    <property type="protein sequence ID" value="CAH3162620.1"/>
    <property type="molecule type" value="Genomic_DNA"/>
</dbReference>
<name>A0AAU9XZI6_9CNID</name>
<evidence type="ECO:0000313" key="1">
    <source>
        <dbReference type="EMBL" id="CAH3162620.1"/>
    </source>
</evidence>
<gene>
    <name evidence="1" type="ORF">PMEA_00034324</name>
</gene>
<comment type="caution">
    <text evidence="1">The sequence shown here is derived from an EMBL/GenBank/DDBJ whole genome shotgun (WGS) entry which is preliminary data.</text>
</comment>
<organism evidence="1 2">
    <name type="scientific">Pocillopora meandrina</name>
    <dbReference type="NCBI Taxonomy" id="46732"/>
    <lineage>
        <taxon>Eukaryota</taxon>
        <taxon>Metazoa</taxon>
        <taxon>Cnidaria</taxon>
        <taxon>Anthozoa</taxon>
        <taxon>Hexacorallia</taxon>
        <taxon>Scleractinia</taxon>
        <taxon>Astrocoeniina</taxon>
        <taxon>Pocilloporidae</taxon>
        <taxon>Pocillopora</taxon>
    </lineage>
</organism>
<evidence type="ECO:0000313" key="2">
    <source>
        <dbReference type="Proteomes" id="UP001159428"/>
    </source>
</evidence>
<evidence type="ECO:0008006" key="3">
    <source>
        <dbReference type="Google" id="ProtNLM"/>
    </source>
</evidence>
<accession>A0AAU9XZI6</accession>
<sequence length="123" mass="13861">MRQEMPLTAPKRYRTKLSRLWGIIFPSKIIAEVKQTRMFSVMADEAADISNKENLSLLLVPVLSTLENVKLNMDKNGVVRAGTLNPKSRDNARSLLNAVTFEFIVTLGIVKYILNLTRPLLSC</sequence>